<dbReference type="OrthoDB" id="7032487at2"/>
<dbReference type="RefSeq" id="WP_074752824.1">
    <property type="nucleotide sequence ID" value="NZ_FNCO01000005.1"/>
</dbReference>
<evidence type="ECO:0000313" key="3">
    <source>
        <dbReference type="EMBL" id="SDH29329.1"/>
    </source>
</evidence>
<proteinExistence type="predicted"/>
<gene>
    <name evidence="3" type="ORF">SAMN05216605_105325</name>
</gene>
<sequence length="135" mass="14320">MTTINTSSLSAYSSVFTAGFKNDESTQSDATTASVNLRGNVYQSPGASKSGEAESGGTPQEQAIKQLQEQIKQTQKILQQQQQQLAVAQNSKAPDQEKATQVLAIQQQISGTMAQLSAQQAALLELMKGTVKTTA</sequence>
<keyword evidence="1" id="KW-0175">Coiled coil</keyword>
<protein>
    <recommendedName>
        <fullName evidence="5">FlxA-like protein</fullName>
    </recommendedName>
</protein>
<dbReference type="STRING" id="89065.SAMN05216605_105325"/>
<feature type="coiled-coil region" evidence="1">
    <location>
        <begin position="64"/>
        <end position="91"/>
    </location>
</feature>
<reference evidence="4" key="1">
    <citation type="submission" date="2016-10" db="EMBL/GenBank/DDBJ databases">
        <authorList>
            <person name="Varghese N."/>
            <person name="Submissions S."/>
        </authorList>
    </citation>
    <scope>NUCLEOTIDE SEQUENCE [LARGE SCALE GENOMIC DNA]</scope>
    <source>
        <strain evidence="4">ATCC 700689</strain>
    </source>
</reference>
<name>A0A1G8B7W1_9PSED</name>
<dbReference type="Proteomes" id="UP000182894">
    <property type="component" value="Unassembled WGS sequence"/>
</dbReference>
<feature type="compositionally biased region" description="Polar residues" evidence="2">
    <location>
        <begin position="25"/>
        <end position="43"/>
    </location>
</feature>
<feature type="region of interest" description="Disordered" evidence="2">
    <location>
        <begin position="19"/>
        <end position="63"/>
    </location>
</feature>
<evidence type="ECO:0000256" key="1">
    <source>
        <dbReference type="SAM" id="Coils"/>
    </source>
</evidence>
<organism evidence="3 4">
    <name type="scientific">Pseudomonas abietaniphila</name>
    <dbReference type="NCBI Taxonomy" id="89065"/>
    <lineage>
        <taxon>Bacteria</taxon>
        <taxon>Pseudomonadati</taxon>
        <taxon>Pseudomonadota</taxon>
        <taxon>Gammaproteobacteria</taxon>
        <taxon>Pseudomonadales</taxon>
        <taxon>Pseudomonadaceae</taxon>
        <taxon>Pseudomonas</taxon>
    </lineage>
</organism>
<dbReference type="EMBL" id="FNCO01000005">
    <property type="protein sequence ID" value="SDH29329.1"/>
    <property type="molecule type" value="Genomic_DNA"/>
</dbReference>
<feature type="compositionally biased region" description="Low complexity" evidence="2">
    <location>
        <begin position="44"/>
        <end position="57"/>
    </location>
</feature>
<evidence type="ECO:0000313" key="4">
    <source>
        <dbReference type="Proteomes" id="UP000182894"/>
    </source>
</evidence>
<keyword evidence="4" id="KW-1185">Reference proteome</keyword>
<accession>A0A1G8B7W1</accession>
<evidence type="ECO:0008006" key="5">
    <source>
        <dbReference type="Google" id="ProtNLM"/>
    </source>
</evidence>
<dbReference type="AlphaFoldDB" id="A0A1G8B7W1"/>
<evidence type="ECO:0000256" key="2">
    <source>
        <dbReference type="SAM" id="MobiDB-lite"/>
    </source>
</evidence>